<dbReference type="InterPro" id="IPR012340">
    <property type="entry name" value="NA-bd_OB-fold"/>
</dbReference>
<dbReference type="GO" id="GO:0005829">
    <property type="term" value="C:cytosol"/>
    <property type="evidence" value="ECO:0007669"/>
    <property type="project" value="TreeGrafter"/>
</dbReference>
<dbReference type="PANTHER" id="PTHR33962:SF1">
    <property type="entry name" value="RECQ-MEDIATED GENOME INSTABILITY PROTEIN 2"/>
    <property type="match status" value="1"/>
</dbReference>
<organism evidence="1 2">
    <name type="scientific">Peronospora matthiolae</name>
    <dbReference type="NCBI Taxonomy" id="2874970"/>
    <lineage>
        <taxon>Eukaryota</taxon>
        <taxon>Sar</taxon>
        <taxon>Stramenopiles</taxon>
        <taxon>Oomycota</taxon>
        <taxon>Peronosporomycetes</taxon>
        <taxon>Peronosporales</taxon>
        <taxon>Peronosporaceae</taxon>
        <taxon>Peronospora</taxon>
    </lineage>
</organism>
<dbReference type="GO" id="GO:0006281">
    <property type="term" value="P:DNA repair"/>
    <property type="evidence" value="ECO:0007669"/>
    <property type="project" value="TreeGrafter"/>
</dbReference>
<accession>A0AAV1U970</accession>
<dbReference type="InterPro" id="IPR032245">
    <property type="entry name" value="RMI2"/>
</dbReference>
<sequence>MSTIATGRHKDSTTVKAFAGQIHTALRSPTRAGIRIDGVECSRLWVQGVVVSTTEGGGEHCLLDDGTGVLRLELRTYLKNVPSGVDARPKLGDYILAIGPMQKVKAGADLAMRAMLAHQVIKLDAKQQREPMWYLEVIEYWTSVVRSSATASTSK</sequence>
<proteinExistence type="predicted"/>
<dbReference type="GO" id="GO:0016607">
    <property type="term" value="C:nuclear speck"/>
    <property type="evidence" value="ECO:0007669"/>
    <property type="project" value="TreeGrafter"/>
</dbReference>
<dbReference type="Proteomes" id="UP001162060">
    <property type="component" value="Unassembled WGS sequence"/>
</dbReference>
<protein>
    <submittedName>
        <fullName evidence="1">Uncharacterized protein</fullName>
    </submittedName>
</protein>
<dbReference type="GO" id="GO:2000042">
    <property type="term" value="P:negative regulation of double-strand break repair via homologous recombination"/>
    <property type="evidence" value="ECO:0007669"/>
    <property type="project" value="TreeGrafter"/>
</dbReference>
<name>A0AAV1U970_9STRA</name>
<evidence type="ECO:0000313" key="1">
    <source>
        <dbReference type="EMBL" id="CAK7929910.1"/>
    </source>
</evidence>
<evidence type="ECO:0000313" key="2">
    <source>
        <dbReference type="Proteomes" id="UP001162060"/>
    </source>
</evidence>
<dbReference type="PANTHER" id="PTHR33962">
    <property type="entry name" value="RECQ-MEDIATED GENOME INSTABILITY PROTEIN 2 RMI2"/>
    <property type="match status" value="1"/>
</dbReference>
<dbReference type="Gene3D" id="2.40.50.140">
    <property type="entry name" value="Nucleic acid-binding proteins"/>
    <property type="match status" value="1"/>
</dbReference>
<comment type="caution">
    <text evidence="1">The sequence shown here is derived from an EMBL/GenBank/DDBJ whole genome shotgun (WGS) entry which is preliminary data.</text>
</comment>
<dbReference type="GO" id="GO:0033045">
    <property type="term" value="P:regulation of sister chromatid segregation"/>
    <property type="evidence" value="ECO:0007669"/>
    <property type="project" value="TreeGrafter"/>
</dbReference>
<dbReference type="GO" id="GO:0043007">
    <property type="term" value="P:maintenance of rDNA"/>
    <property type="evidence" value="ECO:0007669"/>
    <property type="project" value="TreeGrafter"/>
</dbReference>
<gene>
    <name evidence="1" type="ORF">PM001_LOCUS15060</name>
</gene>
<dbReference type="Pfam" id="PF16100">
    <property type="entry name" value="RMI2"/>
    <property type="match status" value="1"/>
</dbReference>
<dbReference type="EMBL" id="CAKLBY020000154">
    <property type="protein sequence ID" value="CAK7929910.1"/>
    <property type="molecule type" value="Genomic_DNA"/>
</dbReference>
<dbReference type="AlphaFoldDB" id="A0AAV1U970"/>
<reference evidence="1" key="1">
    <citation type="submission" date="2024-01" db="EMBL/GenBank/DDBJ databases">
        <authorList>
            <person name="Webb A."/>
        </authorList>
    </citation>
    <scope>NUCLEOTIDE SEQUENCE</scope>
    <source>
        <strain evidence="1">Pm1</strain>
    </source>
</reference>